<feature type="domain" description="Glycosyltransferase subfamily 4-like N-terminal" evidence="2">
    <location>
        <begin position="14"/>
        <end position="200"/>
    </location>
</feature>
<dbReference type="Gene3D" id="3.40.50.2000">
    <property type="entry name" value="Glycogen Phosphorylase B"/>
    <property type="match status" value="2"/>
</dbReference>
<dbReference type="EMBL" id="VNHX01000015">
    <property type="protein sequence ID" value="TYP92964.1"/>
    <property type="molecule type" value="Genomic_DNA"/>
</dbReference>
<proteinExistence type="predicted"/>
<dbReference type="Pfam" id="PF13439">
    <property type="entry name" value="Glyco_transf_4"/>
    <property type="match status" value="1"/>
</dbReference>
<dbReference type="PANTHER" id="PTHR45947:SF13">
    <property type="entry name" value="TRANSFERASE"/>
    <property type="match status" value="1"/>
</dbReference>
<comment type="caution">
    <text evidence="3">The sequence shown here is derived from an EMBL/GenBank/DDBJ whole genome shotgun (WGS) entry which is preliminary data.</text>
</comment>
<dbReference type="Pfam" id="PF00534">
    <property type="entry name" value="Glycos_transf_1"/>
    <property type="match status" value="1"/>
</dbReference>
<feature type="domain" description="Glycosyl transferase family 1" evidence="1">
    <location>
        <begin position="208"/>
        <end position="345"/>
    </location>
</feature>
<dbReference type="PANTHER" id="PTHR45947">
    <property type="entry name" value="SULFOQUINOVOSYL TRANSFERASE SQD2"/>
    <property type="match status" value="1"/>
</dbReference>
<reference evidence="3 4" key="1">
    <citation type="submission" date="2019-07" db="EMBL/GenBank/DDBJ databases">
        <title>Genomic Encyclopedia of Archaeal and Bacterial Type Strains, Phase II (KMG-II): from individual species to whole genera.</title>
        <authorList>
            <person name="Goeker M."/>
        </authorList>
    </citation>
    <scope>NUCLEOTIDE SEQUENCE [LARGE SCALE GENOMIC DNA]</scope>
    <source>
        <strain evidence="3 4">DSM 18850</strain>
    </source>
</reference>
<organism evidence="3 4">
    <name type="scientific">Sphingobacterium allocomposti</name>
    <dbReference type="NCBI Taxonomy" id="415956"/>
    <lineage>
        <taxon>Bacteria</taxon>
        <taxon>Pseudomonadati</taxon>
        <taxon>Bacteroidota</taxon>
        <taxon>Sphingobacteriia</taxon>
        <taxon>Sphingobacteriales</taxon>
        <taxon>Sphingobacteriaceae</taxon>
        <taxon>Sphingobacterium</taxon>
    </lineage>
</organism>
<accession>A0A5S5DBU8</accession>
<dbReference type="AlphaFoldDB" id="A0A5S5DBU8"/>
<evidence type="ECO:0000313" key="3">
    <source>
        <dbReference type="EMBL" id="TYP92964.1"/>
    </source>
</evidence>
<evidence type="ECO:0000259" key="1">
    <source>
        <dbReference type="Pfam" id="PF00534"/>
    </source>
</evidence>
<evidence type="ECO:0000313" key="4">
    <source>
        <dbReference type="Proteomes" id="UP000325105"/>
    </source>
</evidence>
<dbReference type="Proteomes" id="UP000325105">
    <property type="component" value="Unassembled WGS sequence"/>
</dbReference>
<dbReference type="SUPFAM" id="SSF53756">
    <property type="entry name" value="UDP-Glycosyltransferase/glycogen phosphorylase"/>
    <property type="match status" value="1"/>
</dbReference>
<dbReference type="InterPro" id="IPR001296">
    <property type="entry name" value="Glyco_trans_1"/>
</dbReference>
<name>A0A5S5DBU8_9SPHI</name>
<sequence length="389" mass="43994">MRVFIIHNFYQHAGGEDVVFRQEVAELSKHHDVHIFTRENKRGLKGMMQFLTYPFNFFVSRKIAAAAREFKPDVVHIHNLHYAIGPWFIRPLAKMGIPIVQTLHNFRLLCPSASLFFRGSIFTASLDEDFPWTAVRLGALDGSILKTFLTGFTYWVHRKLGTWDRISRFIVLSTFAKSMFQKSSFPAPSGKFAVRPNALDAYPRQEKRTDRFLYIGRLSEEKGIAPLLAAFADLPFTIEVYGTGPLQDFVEAMSKQNGRIHYHGFQPPEVLSLAISKASALIVPSICYEGMPMTVIEAFAQGTPVLASNIGILAEMVVPLHTGMHFDPFDQSHIRATVTAWADLGSEAKKGIAENCIAAYKRHYTLEKNMDRLVAIYEEAIHTKKRQAQ</sequence>
<keyword evidence="3" id="KW-0808">Transferase</keyword>
<dbReference type="InterPro" id="IPR028098">
    <property type="entry name" value="Glyco_trans_4-like_N"/>
</dbReference>
<dbReference type="GO" id="GO:0016757">
    <property type="term" value="F:glycosyltransferase activity"/>
    <property type="evidence" value="ECO:0007669"/>
    <property type="project" value="InterPro"/>
</dbReference>
<dbReference type="RefSeq" id="WP_148909194.1">
    <property type="nucleotide sequence ID" value="NZ_VNHX01000015.1"/>
</dbReference>
<dbReference type="OrthoDB" id="9787111at2"/>
<keyword evidence="4" id="KW-1185">Reference proteome</keyword>
<gene>
    <name evidence="3" type="ORF">BC792_11566</name>
</gene>
<protein>
    <submittedName>
        <fullName evidence="3">Glycosyltransferase involved in cell wall biosynthesis</fullName>
    </submittedName>
</protein>
<dbReference type="InterPro" id="IPR050194">
    <property type="entry name" value="Glycosyltransferase_grp1"/>
</dbReference>
<evidence type="ECO:0000259" key="2">
    <source>
        <dbReference type="Pfam" id="PF13439"/>
    </source>
</evidence>